<reference evidence="6 7" key="1">
    <citation type="submission" date="2020-08" db="EMBL/GenBank/DDBJ databases">
        <title>Genomic Encyclopedia of Type Strains, Phase IV (KMG-IV): sequencing the most valuable type-strain genomes for metagenomic binning, comparative biology and taxonomic classification.</title>
        <authorList>
            <person name="Goeker M."/>
        </authorList>
    </citation>
    <scope>NUCLEOTIDE SEQUENCE [LARGE SCALE GENOMIC DNA]</scope>
    <source>
        <strain evidence="6 7">DSM 22975</strain>
    </source>
</reference>
<dbReference type="Proteomes" id="UP000585721">
    <property type="component" value="Unassembled WGS sequence"/>
</dbReference>
<dbReference type="AlphaFoldDB" id="A0A841GLR2"/>
<dbReference type="SMART" id="SM00354">
    <property type="entry name" value="HTH_LACI"/>
    <property type="match status" value="1"/>
</dbReference>
<dbReference type="PANTHER" id="PTHR30146:SF109">
    <property type="entry name" value="HTH-TYPE TRANSCRIPTIONAL REGULATOR GALS"/>
    <property type="match status" value="1"/>
</dbReference>
<sequence>MTTIRDVAELAGVSIATISRVLNNKGKVSEETAERVRAIVKELGYVYVQQPLKRRQVVSKPQGIFAIILPTLSNPYFAELLDIVEQEVQYLGRSLLVYNSRGDAQRELGLLNICKQQKIDGLFIVPSSNKPEYIATLNQQPFPVVSLTQLHAELTSVAVDHAEGGAQVAEHLVSMGHTRIGYLGPADEGEQKFTGFRNKLADLRIPLPAERIIDTTDTSIPELSVQLNAYLDQHAALPFSAIFVFNDYSAQLVIEVLQSRGHRVPEDVLVVGFDNTLIAQVMNISSVAQPIREIGRLGFQEMMRLTGQHAAERDTHHLILSPRLVLRNSSVRVVKKVL</sequence>
<dbReference type="Gene3D" id="1.10.260.40">
    <property type="entry name" value="lambda repressor-like DNA-binding domains"/>
    <property type="match status" value="1"/>
</dbReference>
<dbReference type="PROSITE" id="PS50932">
    <property type="entry name" value="HTH_LACI_2"/>
    <property type="match status" value="1"/>
</dbReference>
<dbReference type="InterPro" id="IPR028082">
    <property type="entry name" value="Peripla_BP_I"/>
</dbReference>
<proteinExistence type="predicted"/>
<name>A0A841GLR2_9GAMM</name>
<dbReference type="Pfam" id="PF13377">
    <property type="entry name" value="Peripla_BP_3"/>
    <property type="match status" value="1"/>
</dbReference>
<dbReference type="Pfam" id="PF00356">
    <property type="entry name" value="LacI"/>
    <property type="match status" value="1"/>
</dbReference>
<dbReference type="InterPro" id="IPR001387">
    <property type="entry name" value="Cro/C1-type_HTH"/>
</dbReference>
<accession>A0A841GLR2</accession>
<feature type="domain" description="HTH cro/C1-type" evidence="5">
    <location>
        <begin position="3"/>
        <end position="36"/>
    </location>
</feature>
<dbReference type="PANTHER" id="PTHR30146">
    <property type="entry name" value="LACI-RELATED TRANSCRIPTIONAL REPRESSOR"/>
    <property type="match status" value="1"/>
</dbReference>
<dbReference type="RefSeq" id="WP_188026961.1">
    <property type="nucleotide sequence ID" value="NZ_JACHGR010000007.1"/>
</dbReference>
<dbReference type="CDD" id="cd06267">
    <property type="entry name" value="PBP1_LacI_sugar_binding-like"/>
    <property type="match status" value="1"/>
</dbReference>
<evidence type="ECO:0000313" key="7">
    <source>
        <dbReference type="Proteomes" id="UP000585721"/>
    </source>
</evidence>
<dbReference type="SUPFAM" id="SSF53822">
    <property type="entry name" value="Periplasmic binding protein-like I"/>
    <property type="match status" value="1"/>
</dbReference>
<evidence type="ECO:0000256" key="2">
    <source>
        <dbReference type="ARBA" id="ARBA00023125"/>
    </source>
</evidence>
<protein>
    <submittedName>
        <fullName evidence="6">LacI family transcriptional regulator</fullName>
    </submittedName>
</protein>
<evidence type="ECO:0000259" key="5">
    <source>
        <dbReference type="PROSITE" id="PS50943"/>
    </source>
</evidence>
<dbReference type="PROSITE" id="PS50943">
    <property type="entry name" value="HTH_CROC1"/>
    <property type="match status" value="1"/>
</dbReference>
<dbReference type="SUPFAM" id="SSF47413">
    <property type="entry name" value="lambda repressor-like DNA-binding domains"/>
    <property type="match status" value="1"/>
</dbReference>
<gene>
    <name evidence="6" type="ORF">HNR75_002167</name>
</gene>
<dbReference type="PRINTS" id="PR00036">
    <property type="entry name" value="HTHLACI"/>
</dbReference>
<keyword evidence="2" id="KW-0238">DNA-binding</keyword>
<dbReference type="GO" id="GO:0003700">
    <property type="term" value="F:DNA-binding transcription factor activity"/>
    <property type="evidence" value="ECO:0007669"/>
    <property type="project" value="TreeGrafter"/>
</dbReference>
<keyword evidence="3" id="KW-0804">Transcription</keyword>
<feature type="domain" description="HTH lacI-type" evidence="4">
    <location>
        <begin position="2"/>
        <end position="54"/>
    </location>
</feature>
<dbReference type="InterPro" id="IPR000843">
    <property type="entry name" value="HTH_LacI"/>
</dbReference>
<evidence type="ECO:0000256" key="3">
    <source>
        <dbReference type="ARBA" id="ARBA00023163"/>
    </source>
</evidence>
<dbReference type="InterPro" id="IPR010982">
    <property type="entry name" value="Lambda_DNA-bd_dom_sf"/>
</dbReference>
<dbReference type="EMBL" id="JACHGR010000007">
    <property type="protein sequence ID" value="MBB6056235.1"/>
    <property type="molecule type" value="Genomic_DNA"/>
</dbReference>
<evidence type="ECO:0000259" key="4">
    <source>
        <dbReference type="PROSITE" id="PS50932"/>
    </source>
</evidence>
<dbReference type="Gene3D" id="3.40.50.2300">
    <property type="match status" value="2"/>
</dbReference>
<keyword evidence="7" id="KW-1185">Reference proteome</keyword>
<comment type="caution">
    <text evidence="6">The sequence shown here is derived from an EMBL/GenBank/DDBJ whole genome shotgun (WGS) entry which is preliminary data.</text>
</comment>
<keyword evidence="1" id="KW-0805">Transcription regulation</keyword>
<dbReference type="PROSITE" id="PS00356">
    <property type="entry name" value="HTH_LACI_1"/>
    <property type="match status" value="1"/>
</dbReference>
<dbReference type="CDD" id="cd01392">
    <property type="entry name" value="HTH_LacI"/>
    <property type="match status" value="1"/>
</dbReference>
<organism evidence="6 7">
    <name type="scientific">Tolumonas osonensis</name>
    <dbReference type="NCBI Taxonomy" id="675874"/>
    <lineage>
        <taxon>Bacteria</taxon>
        <taxon>Pseudomonadati</taxon>
        <taxon>Pseudomonadota</taxon>
        <taxon>Gammaproteobacteria</taxon>
        <taxon>Aeromonadales</taxon>
        <taxon>Aeromonadaceae</taxon>
        <taxon>Tolumonas</taxon>
    </lineage>
</organism>
<evidence type="ECO:0000313" key="6">
    <source>
        <dbReference type="EMBL" id="MBB6056235.1"/>
    </source>
</evidence>
<dbReference type="GO" id="GO:0000976">
    <property type="term" value="F:transcription cis-regulatory region binding"/>
    <property type="evidence" value="ECO:0007669"/>
    <property type="project" value="TreeGrafter"/>
</dbReference>
<dbReference type="InterPro" id="IPR046335">
    <property type="entry name" value="LacI/GalR-like_sensor"/>
</dbReference>
<evidence type="ECO:0000256" key="1">
    <source>
        <dbReference type="ARBA" id="ARBA00023015"/>
    </source>
</evidence>